<evidence type="ECO:0000259" key="2">
    <source>
        <dbReference type="Pfam" id="PF06439"/>
    </source>
</evidence>
<dbReference type="InterPro" id="IPR010496">
    <property type="entry name" value="AL/BT2_dom"/>
</dbReference>
<gene>
    <name evidence="3" type="ORF">SAMN04488090_2103</name>
</gene>
<dbReference type="GO" id="GO:0016787">
    <property type="term" value="F:hydrolase activity"/>
    <property type="evidence" value="ECO:0007669"/>
    <property type="project" value="InterPro"/>
</dbReference>
<dbReference type="RefSeq" id="WP_093201503.1">
    <property type="nucleotide sequence ID" value="NZ_FNGS01000004.1"/>
</dbReference>
<feature type="signal peptide" evidence="1">
    <location>
        <begin position="1"/>
        <end position="18"/>
    </location>
</feature>
<dbReference type="Proteomes" id="UP000198901">
    <property type="component" value="Unassembled WGS sequence"/>
</dbReference>
<evidence type="ECO:0000313" key="4">
    <source>
        <dbReference type="Proteomes" id="UP000198901"/>
    </source>
</evidence>
<sequence length="237" mass="26336">MKKTLVCLLSLAALTSYAQSPNTLSKKEKKTGFKLLFDGKTTTGWHKFNGEGVGNAWVIEDGALKLDAAARKSGAVAGDIVTDGEYGDFELKYESKIAENGNSGVMFHVVEAKKYHAPYFTGPEIQVLDNERHSDNKLENHRAGSLYDLIPAKPQNAHPAGQWNSTRVVLEKGKFAIYQNDVKVVETDMNSPEYKELVAKSKFKAWPDFGKAAAGHFCLQDHGDTVWFRNIKVREIK</sequence>
<protein>
    <recommendedName>
        <fullName evidence="2">3-keto-alpha-glucoside-1,2-lyase/3-keto-2-hydroxy-glucal hydratase domain-containing protein</fullName>
    </recommendedName>
</protein>
<accession>A0A1G9PBP2</accession>
<reference evidence="3 4" key="1">
    <citation type="submission" date="2016-10" db="EMBL/GenBank/DDBJ databases">
        <authorList>
            <person name="de Groot N.N."/>
        </authorList>
    </citation>
    <scope>NUCLEOTIDE SEQUENCE [LARGE SCALE GENOMIC DNA]</scope>
    <source>
        <strain evidence="3 4">DSM 21668</strain>
    </source>
</reference>
<proteinExistence type="predicted"/>
<evidence type="ECO:0000313" key="3">
    <source>
        <dbReference type="EMBL" id="SDL95901.1"/>
    </source>
</evidence>
<keyword evidence="1" id="KW-0732">Signal</keyword>
<dbReference type="Gene3D" id="2.60.120.560">
    <property type="entry name" value="Exo-inulinase, domain 1"/>
    <property type="match status" value="1"/>
</dbReference>
<name>A0A1G9PBP2_9BACT</name>
<evidence type="ECO:0000256" key="1">
    <source>
        <dbReference type="SAM" id="SignalP"/>
    </source>
</evidence>
<dbReference type="EMBL" id="FNGS01000004">
    <property type="protein sequence ID" value="SDL95901.1"/>
    <property type="molecule type" value="Genomic_DNA"/>
</dbReference>
<feature type="chain" id="PRO_5011770406" description="3-keto-alpha-glucoside-1,2-lyase/3-keto-2-hydroxy-glucal hydratase domain-containing protein" evidence="1">
    <location>
        <begin position="19"/>
        <end position="237"/>
    </location>
</feature>
<dbReference type="Pfam" id="PF06439">
    <property type="entry name" value="3keto-disac_hyd"/>
    <property type="match status" value="1"/>
</dbReference>
<feature type="domain" description="3-keto-alpha-glucoside-1,2-lyase/3-keto-2-hydroxy-glucal hydratase" evidence="2">
    <location>
        <begin position="32"/>
        <end position="234"/>
    </location>
</feature>
<dbReference type="AlphaFoldDB" id="A0A1G9PBP2"/>
<organism evidence="3 4">
    <name type="scientific">Siphonobacter aquaeclarae</name>
    <dbReference type="NCBI Taxonomy" id="563176"/>
    <lineage>
        <taxon>Bacteria</taxon>
        <taxon>Pseudomonadati</taxon>
        <taxon>Bacteroidota</taxon>
        <taxon>Cytophagia</taxon>
        <taxon>Cytophagales</taxon>
        <taxon>Cytophagaceae</taxon>
        <taxon>Siphonobacter</taxon>
    </lineage>
</organism>
<dbReference type="STRING" id="563176.SAMN04488090_2103"/>
<keyword evidence="4" id="KW-1185">Reference proteome</keyword>
<dbReference type="OrthoDB" id="9806233at2"/>